<sequence>MHSWFTQKLNEMTGLAHYCQYPVLKAHFILAQKAVDEIYDKPAHNGVGLAQLLPLLASEAENDGHFEVAGHLRNAMNALNADQEKVLAVDFRTPRNLGVARLEENAS</sequence>
<dbReference type="RefSeq" id="WP_058315307.1">
    <property type="nucleotide sequence ID" value="NZ_CYTO01000009.1"/>
</dbReference>
<reference evidence="2" key="1">
    <citation type="submission" date="2015-09" db="EMBL/GenBank/DDBJ databases">
        <authorList>
            <person name="Rodrigo-Torres Lidia"/>
            <person name="Arahal R.David."/>
        </authorList>
    </citation>
    <scope>NUCLEOTIDE SEQUENCE [LARGE SCALE GENOMIC DNA]</scope>
    <source>
        <strain evidence="2">CECT 5114</strain>
    </source>
</reference>
<dbReference type="EMBL" id="CYUE01000020">
    <property type="protein sequence ID" value="CUK26418.1"/>
    <property type="molecule type" value="Genomic_DNA"/>
</dbReference>
<evidence type="ECO:0000313" key="2">
    <source>
        <dbReference type="Proteomes" id="UP000051184"/>
    </source>
</evidence>
<accession>A0A0P1ISJ6</accession>
<name>A0A0P1ISJ6_9RHOB</name>
<evidence type="ECO:0000313" key="1">
    <source>
        <dbReference type="EMBL" id="CUK26418.1"/>
    </source>
</evidence>
<proteinExistence type="predicted"/>
<dbReference type="Proteomes" id="UP000051184">
    <property type="component" value="Unassembled WGS sequence"/>
</dbReference>
<gene>
    <name evidence="1" type="ORF">TA5114_02228</name>
</gene>
<protein>
    <submittedName>
        <fullName evidence="1">Uncharacterized protein</fullName>
    </submittedName>
</protein>
<dbReference type="OrthoDB" id="9963458at2"/>
<organism evidence="1 2">
    <name type="scientific">Cognatishimia activa</name>
    <dbReference type="NCBI Taxonomy" id="1715691"/>
    <lineage>
        <taxon>Bacteria</taxon>
        <taxon>Pseudomonadati</taxon>
        <taxon>Pseudomonadota</taxon>
        <taxon>Alphaproteobacteria</taxon>
        <taxon>Rhodobacterales</taxon>
        <taxon>Paracoccaceae</taxon>
        <taxon>Cognatishimia</taxon>
    </lineage>
</organism>
<dbReference type="AlphaFoldDB" id="A0A0P1ISJ6"/>
<keyword evidence="2" id="KW-1185">Reference proteome</keyword>